<dbReference type="PANTHER" id="PTHR37540:SF5">
    <property type="entry name" value="TRANSCRIPTION FACTOR DOMAIN-CONTAINING PROTEIN"/>
    <property type="match status" value="1"/>
</dbReference>
<organism evidence="2 3">
    <name type="scientific">Cryoendolithus antarcticus</name>
    <dbReference type="NCBI Taxonomy" id="1507870"/>
    <lineage>
        <taxon>Eukaryota</taxon>
        <taxon>Fungi</taxon>
        <taxon>Dikarya</taxon>
        <taxon>Ascomycota</taxon>
        <taxon>Pezizomycotina</taxon>
        <taxon>Dothideomycetes</taxon>
        <taxon>Dothideomycetidae</taxon>
        <taxon>Cladosporiales</taxon>
        <taxon>Cladosporiaceae</taxon>
        <taxon>Cryoendolithus</taxon>
    </lineage>
</organism>
<keyword evidence="3" id="KW-1185">Reference proteome</keyword>
<dbReference type="InParanoid" id="A0A1V8TFG7"/>
<name>A0A1V8TFG7_9PEZI</name>
<evidence type="ECO:0000256" key="1">
    <source>
        <dbReference type="SAM" id="MobiDB-lite"/>
    </source>
</evidence>
<dbReference type="InterPro" id="IPR021858">
    <property type="entry name" value="Fun_TF"/>
</dbReference>
<feature type="region of interest" description="Disordered" evidence="1">
    <location>
        <begin position="35"/>
        <end position="56"/>
    </location>
</feature>
<comment type="caution">
    <text evidence="2">The sequence shown here is derived from an EMBL/GenBank/DDBJ whole genome shotgun (WGS) entry which is preliminary data.</text>
</comment>
<feature type="region of interest" description="Disordered" evidence="1">
    <location>
        <begin position="102"/>
        <end position="145"/>
    </location>
</feature>
<dbReference type="OrthoDB" id="3469466at2759"/>
<proteinExistence type="predicted"/>
<accession>A0A1V8TFG7</accession>
<evidence type="ECO:0008006" key="4">
    <source>
        <dbReference type="Google" id="ProtNLM"/>
    </source>
</evidence>
<evidence type="ECO:0000313" key="2">
    <source>
        <dbReference type="EMBL" id="OQO10127.1"/>
    </source>
</evidence>
<dbReference type="Proteomes" id="UP000192596">
    <property type="component" value="Unassembled WGS sequence"/>
</dbReference>
<dbReference type="STRING" id="1507870.A0A1V8TFG7"/>
<reference evidence="3" key="1">
    <citation type="submission" date="2017-03" db="EMBL/GenBank/DDBJ databases">
        <title>Genomes of endolithic fungi from Antarctica.</title>
        <authorList>
            <person name="Coleine C."/>
            <person name="Masonjones S."/>
            <person name="Stajich J.E."/>
        </authorList>
    </citation>
    <scope>NUCLEOTIDE SEQUENCE [LARGE SCALE GENOMIC DNA]</scope>
    <source>
        <strain evidence="3">CCFEE 5527</strain>
    </source>
</reference>
<protein>
    <recommendedName>
        <fullName evidence="4">Transcription factor domain-containing protein</fullName>
    </recommendedName>
</protein>
<evidence type="ECO:0000313" key="3">
    <source>
        <dbReference type="Proteomes" id="UP000192596"/>
    </source>
</evidence>
<dbReference type="Pfam" id="PF11951">
    <property type="entry name" value="Fungal_trans_2"/>
    <property type="match status" value="1"/>
</dbReference>
<dbReference type="PANTHER" id="PTHR37540">
    <property type="entry name" value="TRANSCRIPTION FACTOR (ACR-2), PUTATIVE-RELATED-RELATED"/>
    <property type="match status" value="1"/>
</dbReference>
<gene>
    <name evidence="2" type="ORF">B0A48_04484</name>
</gene>
<dbReference type="AlphaFoldDB" id="A0A1V8TFG7"/>
<feature type="compositionally biased region" description="Basic residues" evidence="1">
    <location>
        <begin position="35"/>
        <end position="48"/>
    </location>
</feature>
<dbReference type="EMBL" id="NAJO01000009">
    <property type="protein sequence ID" value="OQO10127.1"/>
    <property type="molecule type" value="Genomic_DNA"/>
</dbReference>
<sequence>MTETASSPIALQFISSGPSVVPGRGQYEQVGRAHVARHNHRTRLSARRSARESASQTSLLPVVVDSTIAQAAEATFPNLQSSHTPLQDTSSTTAAVSVPTHVPGAEVHGDDQRQLSARPQRRRRRRPWALPDGRRAISDTNLGGDRGLRQTSEFSLLSRSPSVCGADTGEYPRSRTPSSTPWVVDYSLHVMLPNRMGGDRKAVAAWLYAFLRDPLIFHASHWCAAIHRDLLGNSSRWTEEYGVLLHKQKAVRLLRISMESFQTDDVDWIIYAIVCLLRADLQLANEDSGRISAFQPHVPFAHWTNLYGRTRLGEAHRVAISQLVNIKGGLSHIKTPGLAARLALIDLTAASMGDERPRFARYWHYDLSNLSMFWSLTKPDPMLVGDGFALAAHGHMPDEALTLFKNLSVVDKLLSRHGSQWGQSDEVSALIQVRNKLHYDLLCMPSWDDLPVEEKMVTHSAIYDISRITCIIYSNAVLLGLPPHTGWHEQLTSRLRLLLSLFVLDSLIDEAWPLLVWSAMVAGMAAYRSPHRQFFEHYLRDQLSLRQELHWRIVRTHVKMFIWSDSACEHGAAVLWDRVSSGGV</sequence>